<dbReference type="RefSeq" id="WP_118197333.1">
    <property type="nucleotide sequence ID" value="NZ_QRHZ01000001.1"/>
</dbReference>
<dbReference type="InterPro" id="IPR011010">
    <property type="entry name" value="DNA_brk_join_enz"/>
</dbReference>
<dbReference type="GO" id="GO:0006310">
    <property type="term" value="P:DNA recombination"/>
    <property type="evidence" value="ECO:0007669"/>
    <property type="project" value="UniProtKB-KW"/>
</dbReference>
<sequence>MARIDELRKQLVGNVVCSDVIDQTLEKYDFYPVEVEDEEEHDVFKYTNKKSQIWVYYSHDGEDYLVEKVINSNKKRGKTEVDPFFNPEDIKKMMDYFSEREMWTEYTIFMLELLLARRIGDTVSLKWSDFYDENGARKDRLNTLLEQKTDKIVDISISNIVWKYLDLYCEKMNIEPMEHYHEDIFPRVAKTYAPSKEEYEKAVASQADAFRNAFKKAADYCGIKNVSTHSLRKSFGYIAHTLQQFDPDNLVVLQSIFGHENVETTKRYIGVIREKARKTFDIVSQFIEDAVNGVKTVIKNVPVIALRSNDLRDLLLEAVRMGQEGRTSMEDMSKLLDKAEEMRVS</sequence>
<dbReference type="InterPro" id="IPR002104">
    <property type="entry name" value="Integrase_catalytic"/>
</dbReference>
<dbReference type="PANTHER" id="PTHR30349">
    <property type="entry name" value="PHAGE INTEGRASE-RELATED"/>
    <property type="match status" value="1"/>
</dbReference>
<feature type="domain" description="Tyr recombinase" evidence="2">
    <location>
        <begin position="80"/>
        <end position="281"/>
    </location>
</feature>
<dbReference type="Proteomes" id="UP000284220">
    <property type="component" value="Unassembled WGS sequence"/>
</dbReference>
<dbReference type="EMBL" id="QRHZ01000001">
    <property type="protein sequence ID" value="RHG20011.1"/>
    <property type="molecule type" value="Genomic_DNA"/>
</dbReference>
<protein>
    <recommendedName>
        <fullName evidence="2">Tyr recombinase domain-containing protein</fullName>
    </recommendedName>
</protein>
<proteinExistence type="predicted"/>
<dbReference type="GO" id="GO:0003677">
    <property type="term" value="F:DNA binding"/>
    <property type="evidence" value="ECO:0007669"/>
    <property type="project" value="InterPro"/>
</dbReference>
<dbReference type="PROSITE" id="PS51898">
    <property type="entry name" value="TYR_RECOMBINASE"/>
    <property type="match status" value="1"/>
</dbReference>
<organism evidence="3 4">
    <name type="scientific">Blautia obeum</name>
    <dbReference type="NCBI Taxonomy" id="40520"/>
    <lineage>
        <taxon>Bacteria</taxon>
        <taxon>Bacillati</taxon>
        <taxon>Bacillota</taxon>
        <taxon>Clostridia</taxon>
        <taxon>Lachnospirales</taxon>
        <taxon>Lachnospiraceae</taxon>
        <taxon>Blautia</taxon>
    </lineage>
</organism>
<dbReference type="Pfam" id="PF00589">
    <property type="entry name" value="Phage_integrase"/>
    <property type="match status" value="1"/>
</dbReference>
<dbReference type="InterPro" id="IPR013762">
    <property type="entry name" value="Integrase-like_cat_sf"/>
</dbReference>
<dbReference type="PANTHER" id="PTHR30349:SF82">
    <property type="entry name" value="INTEGRASE_RECOMBINASE YOEC-RELATED"/>
    <property type="match status" value="1"/>
</dbReference>
<evidence type="ECO:0000313" key="4">
    <source>
        <dbReference type="Proteomes" id="UP000284220"/>
    </source>
</evidence>
<dbReference type="GO" id="GO:0015074">
    <property type="term" value="P:DNA integration"/>
    <property type="evidence" value="ECO:0007669"/>
    <property type="project" value="InterPro"/>
</dbReference>
<name>A0A414SKB8_9FIRM</name>
<accession>A0A414SKB8</accession>
<dbReference type="InterPro" id="IPR050090">
    <property type="entry name" value="Tyrosine_recombinase_XerCD"/>
</dbReference>
<comment type="caution">
    <text evidence="3">The sequence shown here is derived from an EMBL/GenBank/DDBJ whole genome shotgun (WGS) entry which is preliminary data.</text>
</comment>
<dbReference type="Gene3D" id="1.10.443.10">
    <property type="entry name" value="Intergrase catalytic core"/>
    <property type="match status" value="1"/>
</dbReference>
<keyword evidence="1" id="KW-0233">DNA recombination</keyword>
<reference evidence="3 4" key="1">
    <citation type="submission" date="2018-08" db="EMBL/GenBank/DDBJ databases">
        <title>A genome reference for cultivated species of the human gut microbiota.</title>
        <authorList>
            <person name="Zou Y."/>
            <person name="Xue W."/>
            <person name="Luo G."/>
        </authorList>
    </citation>
    <scope>NUCLEOTIDE SEQUENCE [LARGE SCALE GENOMIC DNA]</scope>
    <source>
        <strain evidence="3 4">AM22-9LB</strain>
    </source>
</reference>
<gene>
    <name evidence="3" type="ORF">DW272_02055</name>
</gene>
<dbReference type="AlphaFoldDB" id="A0A414SKB8"/>
<evidence type="ECO:0000259" key="2">
    <source>
        <dbReference type="PROSITE" id="PS51898"/>
    </source>
</evidence>
<evidence type="ECO:0000313" key="3">
    <source>
        <dbReference type="EMBL" id="RHG20011.1"/>
    </source>
</evidence>
<dbReference type="SUPFAM" id="SSF56349">
    <property type="entry name" value="DNA breaking-rejoining enzymes"/>
    <property type="match status" value="1"/>
</dbReference>
<evidence type="ECO:0000256" key="1">
    <source>
        <dbReference type="ARBA" id="ARBA00023172"/>
    </source>
</evidence>